<dbReference type="Proteomes" id="UP001152749">
    <property type="component" value="Chromosome"/>
</dbReference>
<dbReference type="AlphaFoldDB" id="A0A9W4TE85"/>
<gene>
    <name evidence="1" type="ORF">TRV642_1434</name>
</gene>
<dbReference type="KEGG" id="fcs:TRV642_1434"/>
<sequence>MDRLKYITIIALAMSFQQISFAQKNNVTTELNEVDKKLNESIYISTNSNSYVTGESLFYKIFCINKATNKTSKYSKVAYIQLIDKNKTTILTHKLFLENGTASSDFFIPTTLETGNYKIIGYTSWMLNKDVAEYFNIDIYILNPYKDRPLNTISQKETVSTESITDKNISFNLKNKTYKNRDLAELEINTNSDEFAKGDYVLSVRKADGFIAQKRTNFEELAANAAVKNVETEIKNSNFILPELRGEIISGKIKSSNAETKNKKVTLSIVGKNSVLKLAKTDNQGNFVFNLEKPNSNSNVIVQILEDNKQDYTIEMDKPKNINFSNLSFPEFQFNSEFKQNISERLISTQIENAYYNVKKDSTLASTDTIPFYNKLSKEFKLDAFTRFPTMEETITEVVNGVYFSKDKNNYAIHVYDYDPNYESALPALIVVDGLIIEDLNELFHYSPKNIYKVNVVKGIYYYGAKSFNGVVSFTTKNGDYETKLKGNFILRPELLRPQPKKEYFKPDYTSNKNERIPDYRHQLLWVSNVDLGDTNSKTQFYTSDVSGKFEITLEGFSATGKPVFIKETIVVKESVSN</sequence>
<reference evidence="1" key="1">
    <citation type="submission" date="2022-09" db="EMBL/GenBank/DDBJ databases">
        <authorList>
            <person name="Duchaud E."/>
        </authorList>
    </citation>
    <scope>NUCLEOTIDE SEQUENCE</scope>
    <source>
        <strain evidence="1">TRV642</strain>
    </source>
</reference>
<evidence type="ECO:0000313" key="2">
    <source>
        <dbReference type="Proteomes" id="UP001152749"/>
    </source>
</evidence>
<evidence type="ECO:0000313" key="1">
    <source>
        <dbReference type="EMBL" id="CAI2766412.1"/>
    </source>
</evidence>
<dbReference type="RefSeq" id="WP_263362540.1">
    <property type="nucleotide sequence ID" value="NZ_OX336425.1"/>
</dbReference>
<accession>A0A9W4TE85</accession>
<organism evidence="1 2">
    <name type="scientific">Flavobacterium collinsii</name>
    <dbReference type="NCBI Taxonomy" id="1114861"/>
    <lineage>
        <taxon>Bacteria</taxon>
        <taxon>Pseudomonadati</taxon>
        <taxon>Bacteroidota</taxon>
        <taxon>Flavobacteriia</taxon>
        <taxon>Flavobacteriales</taxon>
        <taxon>Flavobacteriaceae</taxon>
        <taxon>Flavobacterium</taxon>
    </lineage>
</organism>
<name>A0A9W4TE85_9FLAO</name>
<evidence type="ECO:0008006" key="3">
    <source>
        <dbReference type="Google" id="ProtNLM"/>
    </source>
</evidence>
<dbReference type="Gene3D" id="2.60.40.1930">
    <property type="match status" value="1"/>
</dbReference>
<protein>
    <recommendedName>
        <fullName evidence="3">TonB-dependent receptor plug domain-containing protein</fullName>
    </recommendedName>
</protein>
<dbReference type="EMBL" id="OX336425">
    <property type="protein sequence ID" value="CAI2766412.1"/>
    <property type="molecule type" value="Genomic_DNA"/>
</dbReference>
<proteinExistence type="predicted"/>